<sequence>MKTITTVTTKICKRINHAKPSEETLYDGGGGRLQKLSKLVSRHHQYATTMRFIGLEDVVKGVEEDPYDIEDWDEYFTQDDREFIYDVITNTVTQVQLYIIESSDRNAILLLVHYFRKAMSVHVGGIPAVAACR</sequence>
<dbReference type="Proteomes" id="UP000660262">
    <property type="component" value="Unassembled WGS sequence"/>
</dbReference>
<reference evidence="1" key="1">
    <citation type="submission" date="2020-10" db="EMBL/GenBank/DDBJ databases">
        <title>Unveiling of a novel bifunctional photoreceptor, Dualchrome1, isolated from a cosmopolitan green alga.</title>
        <authorList>
            <person name="Suzuki S."/>
            <person name="Kawachi M."/>
        </authorList>
    </citation>
    <scope>NUCLEOTIDE SEQUENCE</scope>
    <source>
        <strain evidence="1">NIES 2893</strain>
    </source>
</reference>
<proteinExistence type="predicted"/>
<comment type="caution">
    <text evidence="1">The sequence shown here is derived from an EMBL/GenBank/DDBJ whole genome shotgun (WGS) entry which is preliminary data.</text>
</comment>
<protein>
    <submittedName>
        <fullName evidence="1">Uncharacterized protein</fullName>
    </submittedName>
</protein>
<evidence type="ECO:0000313" key="2">
    <source>
        <dbReference type="Proteomes" id="UP000660262"/>
    </source>
</evidence>
<evidence type="ECO:0000313" key="1">
    <source>
        <dbReference type="EMBL" id="GHP04555.1"/>
    </source>
</evidence>
<gene>
    <name evidence="1" type="ORF">PPROV_000330900</name>
</gene>
<name>A0A830HC14_9CHLO</name>
<organism evidence="1 2">
    <name type="scientific">Pycnococcus provasolii</name>
    <dbReference type="NCBI Taxonomy" id="41880"/>
    <lineage>
        <taxon>Eukaryota</taxon>
        <taxon>Viridiplantae</taxon>
        <taxon>Chlorophyta</taxon>
        <taxon>Pseudoscourfieldiophyceae</taxon>
        <taxon>Pseudoscourfieldiales</taxon>
        <taxon>Pycnococcaceae</taxon>
        <taxon>Pycnococcus</taxon>
    </lineage>
</organism>
<keyword evidence="2" id="KW-1185">Reference proteome</keyword>
<accession>A0A830HC14</accession>
<dbReference type="AlphaFoldDB" id="A0A830HC14"/>
<dbReference type="EMBL" id="BNJQ01000008">
    <property type="protein sequence ID" value="GHP04555.1"/>
    <property type="molecule type" value="Genomic_DNA"/>
</dbReference>